<keyword evidence="11" id="KW-0472">Membrane</keyword>
<organism evidence="15">
    <name type="scientific">Oryza brachyantha</name>
    <name type="common">malo sina</name>
    <dbReference type="NCBI Taxonomy" id="4533"/>
    <lineage>
        <taxon>Eukaryota</taxon>
        <taxon>Viridiplantae</taxon>
        <taxon>Streptophyta</taxon>
        <taxon>Embryophyta</taxon>
        <taxon>Tracheophyta</taxon>
        <taxon>Spermatophyta</taxon>
        <taxon>Magnoliopsida</taxon>
        <taxon>Liliopsida</taxon>
        <taxon>Poales</taxon>
        <taxon>Poaceae</taxon>
        <taxon>BOP clade</taxon>
        <taxon>Oryzoideae</taxon>
        <taxon>Oryzeae</taxon>
        <taxon>Oryzinae</taxon>
        <taxon>Oryza</taxon>
    </lineage>
</organism>
<dbReference type="eggNOG" id="KOG2287">
    <property type="taxonomic scope" value="Eukaryota"/>
</dbReference>
<evidence type="ECO:0000256" key="14">
    <source>
        <dbReference type="SAM" id="MobiDB-lite"/>
    </source>
</evidence>
<evidence type="ECO:0000256" key="7">
    <source>
        <dbReference type="ARBA" id="ARBA00022692"/>
    </source>
</evidence>
<keyword evidence="10 13" id="KW-0333">Golgi apparatus</keyword>
<accession>J3MUV4</accession>
<name>J3MUV4_ORYBR</name>
<dbReference type="GO" id="GO:0016758">
    <property type="term" value="F:hexosyltransferase activity"/>
    <property type="evidence" value="ECO:0007669"/>
    <property type="project" value="InterPro"/>
</dbReference>
<proteinExistence type="inferred from homology"/>
<keyword evidence="12 13" id="KW-0464">Manganese</keyword>
<keyword evidence="9" id="KW-1133">Transmembrane helix</keyword>
<feature type="region of interest" description="Disordered" evidence="14">
    <location>
        <begin position="215"/>
        <end position="268"/>
    </location>
</feature>
<protein>
    <recommendedName>
        <fullName evidence="13">Hexosyltransferase</fullName>
        <ecNumber evidence="13">2.4.1.-</ecNumber>
    </recommendedName>
</protein>
<dbReference type="AlphaFoldDB" id="J3MUV4"/>
<dbReference type="UniPathway" id="UPA00378"/>
<evidence type="ECO:0000256" key="1">
    <source>
        <dbReference type="ARBA" id="ARBA00001936"/>
    </source>
</evidence>
<dbReference type="Gramene" id="OB08G28850.1">
    <property type="protein sequence ID" value="OB08G28850.1"/>
    <property type="gene ID" value="OB08G28850"/>
</dbReference>
<feature type="region of interest" description="Disordered" evidence="14">
    <location>
        <begin position="141"/>
        <end position="162"/>
    </location>
</feature>
<comment type="cofactor">
    <cofactor evidence="1 13">
        <name>Mn(2+)</name>
        <dbReference type="ChEBI" id="CHEBI:29035"/>
    </cofactor>
</comment>
<dbReference type="GO" id="GO:0000139">
    <property type="term" value="C:Golgi membrane"/>
    <property type="evidence" value="ECO:0007669"/>
    <property type="project" value="UniProtKB-SubCell"/>
</dbReference>
<comment type="pathway">
    <text evidence="3">Protein modification; protein glycosylation.</text>
</comment>
<evidence type="ECO:0000256" key="6">
    <source>
        <dbReference type="ARBA" id="ARBA00022679"/>
    </source>
</evidence>
<keyword evidence="5 13" id="KW-0328">Glycosyltransferase</keyword>
<keyword evidence="8" id="KW-0735">Signal-anchor</keyword>
<keyword evidence="6" id="KW-0808">Transferase</keyword>
<evidence type="ECO:0000256" key="9">
    <source>
        <dbReference type="ARBA" id="ARBA00022989"/>
    </source>
</evidence>
<dbReference type="InterPro" id="IPR002659">
    <property type="entry name" value="Glyco_trans_31"/>
</dbReference>
<comment type="similarity">
    <text evidence="4 13">Belongs to the glycosyltransferase 31 family.</text>
</comment>
<dbReference type="PANTHER" id="PTHR11214">
    <property type="entry name" value="BETA-1,3-N-ACETYLGLUCOSAMINYLTRANSFERASE"/>
    <property type="match status" value="1"/>
</dbReference>
<dbReference type="EnsemblPlants" id="OB08G28850.1">
    <property type="protein sequence ID" value="OB08G28850.1"/>
    <property type="gene ID" value="OB08G28850"/>
</dbReference>
<evidence type="ECO:0000256" key="4">
    <source>
        <dbReference type="ARBA" id="ARBA00008661"/>
    </source>
</evidence>
<evidence type="ECO:0000256" key="13">
    <source>
        <dbReference type="RuleBase" id="RU363063"/>
    </source>
</evidence>
<dbReference type="HOGENOM" id="CLU_1039662_0_0_1"/>
<evidence type="ECO:0000256" key="10">
    <source>
        <dbReference type="ARBA" id="ARBA00023034"/>
    </source>
</evidence>
<comment type="subcellular location">
    <subcellularLocation>
        <location evidence="2 13">Golgi apparatus membrane</location>
        <topology evidence="2 13">Single-pass type II membrane protein</topology>
    </subcellularLocation>
</comment>
<dbReference type="PANTHER" id="PTHR11214:SF363">
    <property type="entry name" value="HEXOSYLTRANSFERASE"/>
    <property type="match status" value="1"/>
</dbReference>
<evidence type="ECO:0000256" key="3">
    <source>
        <dbReference type="ARBA" id="ARBA00004922"/>
    </source>
</evidence>
<evidence type="ECO:0000256" key="8">
    <source>
        <dbReference type="ARBA" id="ARBA00022968"/>
    </source>
</evidence>
<evidence type="ECO:0000313" key="15">
    <source>
        <dbReference type="EnsemblPlants" id="OB08G28850.1"/>
    </source>
</evidence>
<evidence type="ECO:0000256" key="5">
    <source>
        <dbReference type="ARBA" id="ARBA00022676"/>
    </source>
</evidence>
<reference evidence="15" key="1">
    <citation type="journal article" date="2013" name="Nat. Commun.">
        <title>Whole-genome sequencing of Oryza brachyantha reveals mechanisms underlying Oryza genome evolution.</title>
        <authorList>
            <person name="Chen J."/>
            <person name="Huang Q."/>
            <person name="Gao D."/>
            <person name="Wang J."/>
            <person name="Lang Y."/>
            <person name="Liu T."/>
            <person name="Li B."/>
            <person name="Bai Z."/>
            <person name="Luis Goicoechea J."/>
            <person name="Liang C."/>
            <person name="Chen C."/>
            <person name="Zhang W."/>
            <person name="Sun S."/>
            <person name="Liao Y."/>
            <person name="Zhang X."/>
            <person name="Yang L."/>
            <person name="Song C."/>
            <person name="Wang M."/>
            <person name="Shi J."/>
            <person name="Liu G."/>
            <person name="Liu J."/>
            <person name="Zhou H."/>
            <person name="Zhou W."/>
            <person name="Yu Q."/>
            <person name="An N."/>
            <person name="Chen Y."/>
            <person name="Cai Q."/>
            <person name="Wang B."/>
            <person name="Liu B."/>
            <person name="Min J."/>
            <person name="Huang Y."/>
            <person name="Wu H."/>
            <person name="Li Z."/>
            <person name="Zhang Y."/>
            <person name="Yin Y."/>
            <person name="Song W."/>
            <person name="Jiang J."/>
            <person name="Jackson S.A."/>
            <person name="Wing R.A."/>
            <person name="Wang J."/>
            <person name="Chen M."/>
        </authorList>
    </citation>
    <scope>NUCLEOTIDE SEQUENCE [LARGE SCALE GENOMIC DNA]</scope>
    <source>
        <strain evidence="15">cv. IRGC 101232</strain>
    </source>
</reference>
<evidence type="ECO:0000256" key="2">
    <source>
        <dbReference type="ARBA" id="ARBA00004323"/>
    </source>
</evidence>
<evidence type="ECO:0000313" key="16">
    <source>
        <dbReference type="Proteomes" id="UP000006038"/>
    </source>
</evidence>
<evidence type="ECO:0000256" key="11">
    <source>
        <dbReference type="ARBA" id="ARBA00023136"/>
    </source>
</evidence>
<dbReference type="Pfam" id="PF01762">
    <property type="entry name" value="Galactosyl_T"/>
    <property type="match status" value="1"/>
</dbReference>
<sequence>MRQQQHHDAGDRQGGGGRRGLPEFFGIFTCAHLYERRALLRMAYALQPRPRRAAIDVRFVMCRLDKEEDAVLVALEIITHNDILVLNCTENMNDGKTYEYFSSLPRLFAAGSYDYAGKIDDDTYYRLEALGDTLRRKARRDMGARGLEPRPPPPGRGGHVRHGVHRVVGRGGVDRGVAGAEGGPRRVGGQGVRAVAVEGAEGEEPVRRGAADVRLPGQGDVRRGHLLPARAHGGHGGRAQAQGPPQVGSHARLLQLHRRPQAFQPLPN</sequence>
<evidence type="ECO:0000256" key="12">
    <source>
        <dbReference type="ARBA" id="ARBA00023211"/>
    </source>
</evidence>
<reference evidence="15" key="2">
    <citation type="submission" date="2013-04" db="UniProtKB">
        <authorList>
            <consortium name="EnsemblPlants"/>
        </authorList>
    </citation>
    <scope>IDENTIFICATION</scope>
</reference>
<keyword evidence="16" id="KW-1185">Reference proteome</keyword>
<dbReference type="EC" id="2.4.1.-" evidence="13"/>
<dbReference type="Proteomes" id="UP000006038">
    <property type="component" value="Chromosome 8"/>
</dbReference>
<keyword evidence="7" id="KW-0812">Transmembrane</keyword>